<keyword evidence="1" id="KW-0732">Signal</keyword>
<dbReference type="PANTHER" id="PTHR48098">
    <property type="entry name" value="ENTEROCHELIN ESTERASE-RELATED"/>
    <property type="match status" value="1"/>
</dbReference>
<evidence type="ECO:0000256" key="1">
    <source>
        <dbReference type="SAM" id="SignalP"/>
    </source>
</evidence>
<dbReference type="InterPro" id="IPR050583">
    <property type="entry name" value="Mycobacterial_A85_antigen"/>
</dbReference>
<accession>A0A8J6ZTL5</accession>
<dbReference type="InterPro" id="IPR029058">
    <property type="entry name" value="AB_hydrolase_fold"/>
</dbReference>
<dbReference type="PROSITE" id="PS51257">
    <property type="entry name" value="PROKAR_LIPOPROTEIN"/>
    <property type="match status" value="1"/>
</dbReference>
<proteinExistence type="predicted"/>
<keyword evidence="3" id="KW-1185">Reference proteome</keyword>
<reference evidence="2" key="1">
    <citation type="submission" date="2020-10" db="EMBL/GenBank/DDBJ databases">
        <authorList>
            <person name="Castelo-Branco R."/>
            <person name="Eusebio N."/>
            <person name="Adriana R."/>
            <person name="Vieira A."/>
            <person name="Brugerolle De Fraissinette N."/>
            <person name="Rezende De Castro R."/>
            <person name="Schneider M.P."/>
            <person name="Vasconcelos V."/>
            <person name="Leao P.N."/>
        </authorList>
    </citation>
    <scope>NUCLEOTIDE SEQUENCE</scope>
    <source>
        <strain evidence="2">LEGE 12446</strain>
    </source>
</reference>
<evidence type="ECO:0000313" key="2">
    <source>
        <dbReference type="EMBL" id="MBE9026795.1"/>
    </source>
</evidence>
<feature type="signal peptide" evidence="1">
    <location>
        <begin position="1"/>
        <end position="28"/>
    </location>
</feature>
<name>A0A8J6ZTL5_DESMC</name>
<dbReference type="SUPFAM" id="SSF53474">
    <property type="entry name" value="alpha/beta-Hydrolases"/>
    <property type="match status" value="1"/>
</dbReference>
<dbReference type="Pfam" id="PF00756">
    <property type="entry name" value="Esterase"/>
    <property type="match status" value="1"/>
</dbReference>
<dbReference type="EMBL" id="JADEXS010000694">
    <property type="protein sequence ID" value="MBE9026795.1"/>
    <property type="molecule type" value="Genomic_DNA"/>
</dbReference>
<organism evidence="2 3">
    <name type="scientific">Desmonostoc muscorum LEGE 12446</name>
    <dbReference type="NCBI Taxonomy" id="1828758"/>
    <lineage>
        <taxon>Bacteria</taxon>
        <taxon>Bacillati</taxon>
        <taxon>Cyanobacteriota</taxon>
        <taxon>Cyanophyceae</taxon>
        <taxon>Nostocales</taxon>
        <taxon>Nostocaceae</taxon>
        <taxon>Desmonostoc</taxon>
    </lineage>
</organism>
<dbReference type="RefSeq" id="WP_193923378.1">
    <property type="nucleotide sequence ID" value="NZ_JADEXS020000001.1"/>
</dbReference>
<dbReference type="PANTHER" id="PTHR48098:SF1">
    <property type="entry name" value="DIACYLGLYCEROL ACYLTRANSFERASE_MYCOLYLTRANSFERASE AG85A"/>
    <property type="match status" value="1"/>
</dbReference>
<dbReference type="InterPro" id="IPR000801">
    <property type="entry name" value="Esterase-like"/>
</dbReference>
<sequence>MNYKKSKIFLLISVFTLVGCHFSQSVVAKPPQQQDLQTTPSPLPSQLNASDLATTLSYKIETYNSQVMGASRTYGVSLPPGYEQNPKGSYPVIFLLHGGYGDPTAWFSQDKGQALKTLKQLYITGKLPPSIIITPDGNDKRGSSPYRDPEYIDGPNGNVSTAVGDELVKVVQSRYRTLKNPDFWAIGGLSSGGWGAVNVGLHNLDRFSILFSHSGYFQDKSGPTNSPIIYIKTIPLQAQKRLRIYLDSGRSDIEGIEEAEKFTKVLNKLKIYYIFRQFIGSHTWQYWREHLADSLTFVGEQFKLAEIAHKADNQSLNMMTNHHIY</sequence>
<dbReference type="Gene3D" id="3.40.50.1820">
    <property type="entry name" value="alpha/beta hydrolase"/>
    <property type="match status" value="1"/>
</dbReference>
<feature type="chain" id="PRO_5035325499" evidence="1">
    <location>
        <begin position="29"/>
        <end position="325"/>
    </location>
</feature>
<dbReference type="GO" id="GO:0016747">
    <property type="term" value="F:acyltransferase activity, transferring groups other than amino-acyl groups"/>
    <property type="evidence" value="ECO:0007669"/>
    <property type="project" value="TreeGrafter"/>
</dbReference>
<protein>
    <submittedName>
        <fullName evidence="2">Esterase family protein</fullName>
    </submittedName>
</protein>
<evidence type="ECO:0000313" key="3">
    <source>
        <dbReference type="Proteomes" id="UP000622533"/>
    </source>
</evidence>
<comment type="caution">
    <text evidence="2">The sequence shown here is derived from an EMBL/GenBank/DDBJ whole genome shotgun (WGS) entry which is preliminary data.</text>
</comment>
<gene>
    <name evidence="2" type="ORF">IQ276_31580</name>
</gene>
<dbReference type="AlphaFoldDB" id="A0A8J6ZTL5"/>
<dbReference type="Proteomes" id="UP000622533">
    <property type="component" value="Unassembled WGS sequence"/>
</dbReference>